<accession>A0A561E3X8</accession>
<keyword evidence="2" id="KW-1185">Reference proteome</keyword>
<evidence type="ECO:0000313" key="1">
    <source>
        <dbReference type="EMBL" id="TWE10324.1"/>
    </source>
</evidence>
<dbReference type="Proteomes" id="UP000318297">
    <property type="component" value="Unassembled WGS sequence"/>
</dbReference>
<name>A0A561E3X8_9MICO</name>
<organism evidence="1 2">
    <name type="scientific">Rudaeicoccus suwonensis</name>
    <dbReference type="NCBI Taxonomy" id="657409"/>
    <lineage>
        <taxon>Bacteria</taxon>
        <taxon>Bacillati</taxon>
        <taxon>Actinomycetota</taxon>
        <taxon>Actinomycetes</taxon>
        <taxon>Micrococcales</taxon>
        <taxon>Dermacoccaceae</taxon>
        <taxon>Rudaeicoccus</taxon>
    </lineage>
</organism>
<protein>
    <submittedName>
        <fullName evidence="1">Uncharacterized protein</fullName>
    </submittedName>
</protein>
<gene>
    <name evidence="1" type="ORF">BKA23_2680</name>
</gene>
<evidence type="ECO:0000313" key="2">
    <source>
        <dbReference type="Proteomes" id="UP000318297"/>
    </source>
</evidence>
<comment type="caution">
    <text evidence="1">The sequence shown here is derived from an EMBL/GenBank/DDBJ whole genome shotgun (WGS) entry which is preliminary data.</text>
</comment>
<dbReference type="EMBL" id="VIVQ01000002">
    <property type="protein sequence ID" value="TWE10324.1"/>
    <property type="molecule type" value="Genomic_DNA"/>
</dbReference>
<sequence length="80" mass="8402">MVFFALGSRGCVVTVKTSMVGVKTPMSASVQNPRHHHEHHADSALYVVVTFRAAKGSFVFSGTISDGHGQTATGSGREIG</sequence>
<dbReference type="AlphaFoldDB" id="A0A561E3X8"/>
<proteinExistence type="predicted"/>
<reference evidence="1 2" key="1">
    <citation type="submission" date="2019-06" db="EMBL/GenBank/DDBJ databases">
        <title>Sequencing the genomes of 1000 actinobacteria strains.</title>
        <authorList>
            <person name="Klenk H.-P."/>
        </authorList>
    </citation>
    <scope>NUCLEOTIDE SEQUENCE [LARGE SCALE GENOMIC DNA]</scope>
    <source>
        <strain evidence="1 2">DSM 19560</strain>
    </source>
</reference>